<gene>
    <name evidence="3" type="ORF">GCM10007907_26050</name>
</gene>
<comment type="caution">
    <text evidence="3">The sequence shown here is derived from an EMBL/GenBank/DDBJ whole genome shotgun (WGS) entry which is preliminary data.</text>
</comment>
<evidence type="ECO:0000256" key="1">
    <source>
        <dbReference type="ARBA" id="ARBA00022801"/>
    </source>
</evidence>
<dbReference type="PANTHER" id="PTHR43240">
    <property type="entry name" value="1,4-DIHYDROXY-2-NAPHTHOYL-COA THIOESTERASE 1"/>
    <property type="match status" value="1"/>
</dbReference>
<dbReference type="InterPro" id="IPR003736">
    <property type="entry name" value="PAAI_dom"/>
</dbReference>
<dbReference type="Pfam" id="PF03061">
    <property type="entry name" value="4HBT"/>
    <property type="match status" value="1"/>
</dbReference>
<dbReference type="InterPro" id="IPR006683">
    <property type="entry name" value="Thioestr_dom"/>
</dbReference>
<dbReference type="RefSeq" id="WP_284196900.1">
    <property type="nucleotide sequence ID" value="NZ_BSOG01000002.1"/>
</dbReference>
<feature type="domain" description="Thioesterase" evidence="2">
    <location>
        <begin position="73"/>
        <end position="148"/>
    </location>
</feature>
<dbReference type="CDD" id="cd03443">
    <property type="entry name" value="PaaI_thioesterase"/>
    <property type="match status" value="1"/>
</dbReference>
<keyword evidence="4" id="KW-1185">Reference proteome</keyword>
<evidence type="ECO:0000313" key="3">
    <source>
        <dbReference type="EMBL" id="GLR13815.1"/>
    </source>
</evidence>
<dbReference type="EMBL" id="BSOG01000002">
    <property type="protein sequence ID" value="GLR13815.1"/>
    <property type="molecule type" value="Genomic_DNA"/>
</dbReference>
<dbReference type="Gene3D" id="3.10.129.10">
    <property type="entry name" value="Hotdog Thioesterase"/>
    <property type="match status" value="1"/>
</dbReference>
<protein>
    <recommendedName>
        <fullName evidence="2">Thioesterase domain-containing protein</fullName>
    </recommendedName>
</protein>
<evidence type="ECO:0000259" key="2">
    <source>
        <dbReference type="Pfam" id="PF03061"/>
    </source>
</evidence>
<accession>A0ABQ5YFP9</accession>
<proteinExistence type="predicted"/>
<name>A0ABQ5YFP9_9NEIS</name>
<keyword evidence="1" id="KW-0378">Hydrolase</keyword>
<reference evidence="4" key="1">
    <citation type="journal article" date="2019" name="Int. J. Syst. Evol. Microbiol.">
        <title>The Global Catalogue of Microorganisms (GCM) 10K type strain sequencing project: providing services to taxonomists for standard genome sequencing and annotation.</title>
        <authorList>
            <consortium name="The Broad Institute Genomics Platform"/>
            <consortium name="The Broad Institute Genome Sequencing Center for Infectious Disease"/>
            <person name="Wu L."/>
            <person name="Ma J."/>
        </authorList>
    </citation>
    <scope>NUCLEOTIDE SEQUENCE [LARGE SCALE GENOMIC DNA]</scope>
    <source>
        <strain evidence="4">NBRC 110044</strain>
    </source>
</reference>
<sequence length="173" mass="18826">MQGQPAVPTLWSFLMQNLPLPVLNPALFEDVANWFCQIPHSATIGLEFVMGERGHATLRVPYNTALVGNPRSGVLHGGVMTSLIDTTSALSVFSMLNEREAIATLDLRIDYLRGATPGQPVYCTAECYRLGRQIAFTRATAYQEGNDQPIAHGVATFMRESSQAQLGSKKEGA</sequence>
<evidence type="ECO:0000313" key="4">
    <source>
        <dbReference type="Proteomes" id="UP001156706"/>
    </source>
</evidence>
<dbReference type="Proteomes" id="UP001156706">
    <property type="component" value="Unassembled WGS sequence"/>
</dbReference>
<dbReference type="PANTHER" id="PTHR43240:SF7">
    <property type="entry name" value="BLR7284 PROTEIN"/>
    <property type="match status" value="1"/>
</dbReference>
<dbReference type="NCBIfam" id="TIGR00369">
    <property type="entry name" value="unchar_dom_1"/>
    <property type="match status" value="1"/>
</dbReference>
<dbReference type="SUPFAM" id="SSF54637">
    <property type="entry name" value="Thioesterase/thiol ester dehydrase-isomerase"/>
    <property type="match status" value="1"/>
</dbReference>
<dbReference type="InterPro" id="IPR029069">
    <property type="entry name" value="HotDog_dom_sf"/>
</dbReference>
<organism evidence="3 4">
    <name type="scientific">Chitinimonas prasina</name>
    <dbReference type="NCBI Taxonomy" id="1434937"/>
    <lineage>
        <taxon>Bacteria</taxon>
        <taxon>Pseudomonadati</taxon>
        <taxon>Pseudomonadota</taxon>
        <taxon>Betaproteobacteria</taxon>
        <taxon>Neisseriales</taxon>
        <taxon>Chitinibacteraceae</taxon>
        <taxon>Chitinimonas</taxon>
    </lineage>
</organism>